<accession>A0A857JNJ7</accession>
<dbReference type="AlphaFoldDB" id="A0A857JNJ7"/>
<protein>
    <recommendedName>
        <fullName evidence="3">ATPase</fullName>
    </recommendedName>
</protein>
<dbReference type="PANTHER" id="PTHR38605:SF1">
    <property type="entry name" value="ATPASE"/>
    <property type="match status" value="1"/>
</dbReference>
<dbReference type="PANTHER" id="PTHR38605">
    <property type="entry name" value="ATPASE-RELATED"/>
    <property type="match status" value="1"/>
</dbReference>
<dbReference type="PIRSF" id="PIRSF019381">
    <property type="entry name" value="YcjX"/>
    <property type="match status" value="1"/>
</dbReference>
<sequence>MKKLLNTSHLIDQLKQNVKVTGARLADRHLNLAVTGLSGSGKTAFITSIVNQLLEANDSAELPFFSVVREERLFGVKREAQPNLSLRRFAYENAMQALNGAPPVWPESTTGISQVRLHIRYRKDKGISRYISEDTKLTLDITDYPGEWLLDLPLLDMDYLAWSAHCESELQAAERQALSAEFLLAREALELTAPGDELALKHIASLYTDYLHKCRAAGFQLLQPGRFILPGELAGAPVLDFFPLSEEQVAQVKQNRGPKGSNQALLFNRYEHYQEQVVKPFYVDHFKRFDRQVVLVDCLSALNNGRAHFDDLQRALNWLLTSFEYGKTNLLSRLFTPKIDKLIFAASKADHVTPDQQSNLVKLLDSMLHNARKQMQFDGVSTESTAIAAIRASQAGRTEHKGQDIQVLQGTGADGKVIRLFPGDVPAKCPDSSFWDQQGFDFPHFSPPSRDENQALPHIRMDRVLEFILGDKIR</sequence>
<dbReference type="Pfam" id="PF04317">
    <property type="entry name" value="DUF463"/>
    <property type="match status" value="1"/>
</dbReference>
<dbReference type="SUPFAM" id="SSF52540">
    <property type="entry name" value="P-loop containing nucleoside triphosphate hydrolases"/>
    <property type="match status" value="1"/>
</dbReference>
<dbReference type="EMBL" id="CP047656">
    <property type="protein sequence ID" value="QHJ13645.1"/>
    <property type="molecule type" value="Genomic_DNA"/>
</dbReference>
<evidence type="ECO:0008006" key="3">
    <source>
        <dbReference type="Google" id="ProtNLM"/>
    </source>
</evidence>
<evidence type="ECO:0000313" key="1">
    <source>
        <dbReference type="EMBL" id="QHJ13645.1"/>
    </source>
</evidence>
<reference evidence="1 2" key="1">
    <citation type="submission" date="2019-12" db="EMBL/GenBank/DDBJ databases">
        <title>Genome sequencing and assembly of endphytes of Porphyra tenera.</title>
        <authorList>
            <person name="Park J.M."/>
            <person name="Shin R."/>
            <person name="Jo S.H."/>
        </authorList>
    </citation>
    <scope>NUCLEOTIDE SEQUENCE [LARGE SCALE GENOMIC DNA]</scope>
    <source>
        <strain evidence="1 2">GPM4</strain>
    </source>
</reference>
<dbReference type="InterPro" id="IPR007413">
    <property type="entry name" value="YcjX-like"/>
</dbReference>
<name>A0A857JNJ7_9ALTE</name>
<dbReference type="KEGG" id="pmes:FX988_03914"/>
<organism evidence="1 2">
    <name type="scientific">Paraglaciecola mesophila</name>
    <dbReference type="NCBI Taxonomy" id="197222"/>
    <lineage>
        <taxon>Bacteria</taxon>
        <taxon>Pseudomonadati</taxon>
        <taxon>Pseudomonadota</taxon>
        <taxon>Gammaproteobacteria</taxon>
        <taxon>Alteromonadales</taxon>
        <taxon>Alteromonadaceae</taxon>
        <taxon>Paraglaciecola</taxon>
    </lineage>
</organism>
<evidence type="ECO:0000313" key="2">
    <source>
        <dbReference type="Proteomes" id="UP000464524"/>
    </source>
</evidence>
<proteinExistence type="predicted"/>
<gene>
    <name evidence="1" type="ORF">FX988_03914</name>
</gene>
<dbReference type="RefSeq" id="WP_160181733.1">
    <property type="nucleotide sequence ID" value="NZ_CP047656.1"/>
</dbReference>
<keyword evidence="2" id="KW-1185">Reference proteome</keyword>
<dbReference type="Proteomes" id="UP000464524">
    <property type="component" value="Chromosome"/>
</dbReference>
<dbReference type="OrthoDB" id="9777645at2"/>
<dbReference type="InterPro" id="IPR027417">
    <property type="entry name" value="P-loop_NTPase"/>
</dbReference>